<dbReference type="InterPro" id="IPR023614">
    <property type="entry name" value="Porin_dom_sf"/>
</dbReference>
<reference evidence="2" key="1">
    <citation type="submission" date="2019-02" db="EMBL/GenBank/DDBJ databases">
        <authorList>
            <person name="Li S.-H."/>
        </authorList>
    </citation>
    <scope>NUCLEOTIDE SEQUENCE</scope>
    <source>
        <strain evidence="2">IMCC14734</strain>
    </source>
</reference>
<dbReference type="Gene3D" id="2.40.160.10">
    <property type="entry name" value="Porin"/>
    <property type="match status" value="1"/>
</dbReference>
<organism evidence="2 3">
    <name type="scientific">Candidatus Litorirhabdus singularis</name>
    <dbReference type="NCBI Taxonomy" id="2518993"/>
    <lineage>
        <taxon>Bacteria</taxon>
        <taxon>Pseudomonadati</taxon>
        <taxon>Pseudomonadota</taxon>
        <taxon>Gammaproteobacteria</taxon>
        <taxon>Cellvibrionales</taxon>
        <taxon>Halieaceae</taxon>
        <taxon>Candidatus Litorirhabdus</taxon>
    </lineage>
</organism>
<feature type="chain" id="PRO_5047255137" description="Porin" evidence="1">
    <location>
        <begin position="33"/>
        <end position="385"/>
    </location>
</feature>
<dbReference type="SUPFAM" id="SSF56935">
    <property type="entry name" value="Porins"/>
    <property type="match status" value="1"/>
</dbReference>
<dbReference type="EMBL" id="SHNN01000003">
    <property type="protein sequence ID" value="MCX2982282.1"/>
    <property type="molecule type" value="Genomic_DNA"/>
</dbReference>
<comment type="caution">
    <text evidence="2">The sequence shown here is derived from an EMBL/GenBank/DDBJ whole genome shotgun (WGS) entry which is preliminary data.</text>
</comment>
<keyword evidence="3" id="KW-1185">Reference proteome</keyword>
<evidence type="ECO:0000313" key="2">
    <source>
        <dbReference type="EMBL" id="MCX2982282.1"/>
    </source>
</evidence>
<proteinExistence type="predicted"/>
<evidence type="ECO:0008006" key="4">
    <source>
        <dbReference type="Google" id="ProtNLM"/>
    </source>
</evidence>
<gene>
    <name evidence="2" type="ORF">EYC98_15575</name>
</gene>
<name>A0ABT3TIZ2_9GAMM</name>
<dbReference type="RefSeq" id="WP_279246305.1">
    <property type="nucleotide sequence ID" value="NZ_SHNN01000003.1"/>
</dbReference>
<evidence type="ECO:0000256" key="1">
    <source>
        <dbReference type="SAM" id="SignalP"/>
    </source>
</evidence>
<keyword evidence="1" id="KW-0732">Signal</keyword>
<feature type="signal peptide" evidence="1">
    <location>
        <begin position="1"/>
        <end position="32"/>
    </location>
</feature>
<evidence type="ECO:0000313" key="3">
    <source>
        <dbReference type="Proteomes" id="UP001143362"/>
    </source>
</evidence>
<sequence>MKNVTTAVKPIAKLVMAVGLIAGASISMPALAGKKLEIDDTKWISVGAGLRTVAKFTEDASPSGDDATDFDVENIRLYFSGQVHEYVKFTFNTDEIFGDGPVDVLDAIAQLEFSPSFNIWMGRMLTPADRIEMNGPFYGLTWNQYTQPLYPSDQGGDAGSYGRDDGITVWGTLGKFQYAVGAFEGVEGFGNVDDNPLFAARFAYNFLNMEGNPAYYTSGTYFGKAGNVLTLAVSAQSQKDGTGSEDSSGDFSGYTIDLLSETVVGDGNALTIEAEYKDFEADYTLASGPMTGDCFCLFDGESYYLSGAFYFGEKIGPGAFQPYVRYVENKPSDGDKSDLTELGVNYVIDGHNARLNLNYGTGDANISGYKGADVQSLSFGIQIQI</sequence>
<protein>
    <recommendedName>
        <fullName evidence="4">Porin</fullName>
    </recommendedName>
</protein>
<dbReference type="Proteomes" id="UP001143362">
    <property type="component" value="Unassembled WGS sequence"/>
</dbReference>
<accession>A0ABT3TIZ2</accession>